<dbReference type="EMBL" id="JAAAMG010000011">
    <property type="protein sequence ID" value="NDW05631.1"/>
    <property type="molecule type" value="Genomic_DNA"/>
</dbReference>
<dbReference type="Pfam" id="PF00043">
    <property type="entry name" value="GST_C"/>
    <property type="match status" value="1"/>
</dbReference>
<dbReference type="AlphaFoldDB" id="A0A6N9T332"/>
<name>A0A6N9T332_9HYPH</name>
<dbReference type="InterPro" id="IPR010987">
    <property type="entry name" value="Glutathione-S-Trfase_C-like"/>
</dbReference>
<dbReference type="CDD" id="cd03047">
    <property type="entry name" value="GST_N_2"/>
    <property type="match status" value="1"/>
</dbReference>
<dbReference type="SUPFAM" id="SSF47616">
    <property type="entry name" value="GST C-terminal domain-like"/>
    <property type="match status" value="1"/>
</dbReference>
<sequence>MMKIWGRNNSTNVRKALWCAEELGLSYERMDAGGSFGVVDTAEYRSLNPNGRVPTLQDGDLTLWESNAIVRYLAMAYGAAPFAPTDPVAWASADKWMDWTSTTLGGPFRDVFWNTLRMTPETRDEVALASGLEACGKLLAIPEAELGKTPFLSGDDFGFGDIPLGCVAYGWFEMPITRPEFPNLSAWYERLKQRPAYRKGVMTPLT</sequence>
<accession>A0A6N9T332</accession>
<dbReference type="FunFam" id="3.40.30.10:FF:000039">
    <property type="entry name" value="Glutathione S-transferase domain"/>
    <property type="match status" value="1"/>
</dbReference>
<evidence type="ECO:0000313" key="7">
    <source>
        <dbReference type="Proteomes" id="UP000469011"/>
    </source>
</evidence>
<keyword evidence="2 6" id="KW-0808">Transferase</keyword>
<dbReference type="InterPro" id="IPR004046">
    <property type="entry name" value="GST_C"/>
</dbReference>
<comment type="caution">
    <text evidence="6">The sequence shown here is derived from an EMBL/GenBank/DDBJ whole genome shotgun (WGS) entry which is preliminary data.</text>
</comment>
<dbReference type="SFLD" id="SFLDS00019">
    <property type="entry name" value="Glutathione_Transferase_(cytos"/>
    <property type="match status" value="1"/>
</dbReference>
<evidence type="ECO:0000256" key="3">
    <source>
        <dbReference type="RuleBase" id="RU003494"/>
    </source>
</evidence>
<evidence type="ECO:0000259" key="4">
    <source>
        <dbReference type="PROSITE" id="PS50404"/>
    </source>
</evidence>
<dbReference type="InterPro" id="IPR040079">
    <property type="entry name" value="Glutathione_S-Trfase"/>
</dbReference>
<dbReference type="Gene3D" id="1.20.1050.10">
    <property type="match status" value="1"/>
</dbReference>
<protein>
    <submittedName>
        <fullName evidence="6">Glutathione S-transferase</fullName>
    </submittedName>
</protein>
<dbReference type="PANTHER" id="PTHR44051:SF19">
    <property type="entry name" value="DISULFIDE-BOND OXIDOREDUCTASE YFCG"/>
    <property type="match status" value="1"/>
</dbReference>
<feature type="domain" description="GST N-terminal" evidence="4">
    <location>
        <begin position="1"/>
        <end position="81"/>
    </location>
</feature>
<reference evidence="6 7" key="1">
    <citation type="submission" date="2020-01" db="EMBL/GenBank/DDBJ databases">
        <title>Jiella pacifica sp. nov.</title>
        <authorList>
            <person name="Xue Z."/>
            <person name="Zhu S."/>
            <person name="Chen J."/>
            <person name="Yang J."/>
        </authorList>
    </citation>
    <scope>NUCLEOTIDE SEQUENCE [LARGE SCALE GENOMIC DNA]</scope>
    <source>
        <strain evidence="6 7">40Bstr34</strain>
    </source>
</reference>
<comment type="similarity">
    <text evidence="1 3">Belongs to the GST superfamily.</text>
</comment>
<feature type="domain" description="GST C-terminal" evidence="5">
    <location>
        <begin position="86"/>
        <end position="206"/>
    </location>
</feature>
<dbReference type="CDD" id="cd03180">
    <property type="entry name" value="GST_C_2"/>
    <property type="match status" value="1"/>
</dbReference>
<dbReference type="GO" id="GO:0016740">
    <property type="term" value="F:transferase activity"/>
    <property type="evidence" value="ECO:0007669"/>
    <property type="project" value="UniProtKB-KW"/>
</dbReference>
<proteinExistence type="inferred from homology"/>
<dbReference type="RefSeq" id="WP_163463884.1">
    <property type="nucleotide sequence ID" value="NZ_JAAAMG010000011.1"/>
</dbReference>
<gene>
    <name evidence="6" type="ORF">GTK09_14490</name>
</gene>
<organism evidence="6 7">
    <name type="scientific">Jiella pacifica</name>
    <dbReference type="NCBI Taxonomy" id="2696469"/>
    <lineage>
        <taxon>Bacteria</taxon>
        <taxon>Pseudomonadati</taxon>
        <taxon>Pseudomonadota</taxon>
        <taxon>Alphaproteobacteria</taxon>
        <taxon>Hyphomicrobiales</taxon>
        <taxon>Aurantimonadaceae</taxon>
        <taxon>Jiella</taxon>
    </lineage>
</organism>
<dbReference type="Proteomes" id="UP000469011">
    <property type="component" value="Unassembled WGS sequence"/>
</dbReference>
<dbReference type="PROSITE" id="PS50404">
    <property type="entry name" value="GST_NTER"/>
    <property type="match status" value="1"/>
</dbReference>
<dbReference type="SUPFAM" id="SSF52833">
    <property type="entry name" value="Thioredoxin-like"/>
    <property type="match status" value="1"/>
</dbReference>
<evidence type="ECO:0000259" key="5">
    <source>
        <dbReference type="PROSITE" id="PS50405"/>
    </source>
</evidence>
<evidence type="ECO:0000256" key="1">
    <source>
        <dbReference type="ARBA" id="ARBA00007409"/>
    </source>
</evidence>
<evidence type="ECO:0000256" key="2">
    <source>
        <dbReference type="ARBA" id="ARBA00022679"/>
    </source>
</evidence>
<dbReference type="InterPro" id="IPR036282">
    <property type="entry name" value="Glutathione-S-Trfase_C_sf"/>
</dbReference>
<evidence type="ECO:0000313" key="6">
    <source>
        <dbReference type="EMBL" id="NDW05631.1"/>
    </source>
</evidence>
<dbReference type="Gene3D" id="3.40.30.10">
    <property type="entry name" value="Glutaredoxin"/>
    <property type="match status" value="1"/>
</dbReference>
<dbReference type="SFLD" id="SFLDG01150">
    <property type="entry name" value="Main.1:_Beta-like"/>
    <property type="match status" value="1"/>
</dbReference>
<dbReference type="PANTHER" id="PTHR44051">
    <property type="entry name" value="GLUTATHIONE S-TRANSFERASE-RELATED"/>
    <property type="match status" value="1"/>
</dbReference>
<dbReference type="PROSITE" id="PS50405">
    <property type="entry name" value="GST_CTER"/>
    <property type="match status" value="1"/>
</dbReference>
<dbReference type="InterPro" id="IPR036249">
    <property type="entry name" value="Thioredoxin-like_sf"/>
</dbReference>
<dbReference type="SFLD" id="SFLDG00358">
    <property type="entry name" value="Main_(cytGST)"/>
    <property type="match status" value="1"/>
</dbReference>
<dbReference type="InterPro" id="IPR004045">
    <property type="entry name" value="Glutathione_S-Trfase_N"/>
</dbReference>
<keyword evidence="7" id="KW-1185">Reference proteome</keyword>
<dbReference type="Pfam" id="PF02798">
    <property type="entry name" value="GST_N"/>
    <property type="match status" value="1"/>
</dbReference>